<keyword evidence="4" id="KW-1185">Reference proteome</keyword>
<evidence type="ECO:0000313" key="3">
    <source>
        <dbReference type="EMBL" id="SFG71606.1"/>
    </source>
</evidence>
<organism evidence="3 4">
    <name type="scientific">Pontibacter chinhatensis</name>
    <dbReference type="NCBI Taxonomy" id="1436961"/>
    <lineage>
        <taxon>Bacteria</taxon>
        <taxon>Pseudomonadati</taxon>
        <taxon>Bacteroidota</taxon>
        <taxon>Cytophagia</taxon>
        <taxon>Cytophagales</taxon>
        <taxon>Hymenobacteraceae</taxon>
        <taxon>Pontibacter</taxon>
    </lineage>
</organism>
<reference evidence="4" key="1">
    <citation type="submission" date="2016-10" db="EMBL/GenBank/DDBJ databases">
        <authorList>
            <person name="Varghese N."/>
            <person name="Submissions S."/>
        </authorList>
    </citation>
    <scope>NUCLEOTIDE SEQUENCE [LARGE SCALE GENOMIC DNA]</scope>
    <source>
        <strain evidence="4">LP51</strain>
    </source>
</reference>
<feature type="transmembrane region" description="Helical" evidence="1">
    <location>
        <begin position="6"/>
        <end position="24"/>
    </location>
</feature>
<dbReference type="InterPro" id="IPR024163">
    <property type="entry name" value="Aerotolerance_reg_N"/>
</dbReference>
<feature type="transmembrane region" description="Helical" evidence="1">
    <location>
        <begin position="56"/>
        <end position="78"/>
    </location>
</feature>
<evidence type="ECO:0000313" key="4">
    <source>
        <dbReference type="Proteomes" id="UP000198724"/>
    </source>
</evidence>
<dbReference type="Pfam" id="PF07584">
    <property type="entry name" value="BatA"/>
    <property type="match status" value="1"/>
</dbReference>
<dbReference type="EMBL" id="FOOT01000003">
    <property type="protein sequence ID" value="SFG71606.1"/>
    <property type="molecule type" value="Genomic_DNA"/>
</dbReference>
<dbReference type="NCBIfam" id="TIGR02226">
    <property type="entry name" value="two_anch"/>
    <property type="match status" value="1"/>
</dbReference>
<gene>
    <name evidence="3" type="ORF">SAMN05421739_103385</name>
</gene>
<dbReference type="AlphaFoldDB" id="A0A1I2U9X9"/>
<dbReference type="Proteomes" id="UP000198724">
    <property type="component" value="Unassembled WGS sequence"/>
</dbReference>
<keyword evidence="1 3" id="KW-0812">Transmembrane</keyword>
<accession>A0A1I2U9X9</accession>
<evidence type="ECO:0000256" key="1">
    <source>
        <dbReference type="SAM" id="Phobius"/>
    </source>
</evidence>
<dbReference type="RefSeq" id="WP_175491043.1">
    <property type="nucleotide sequence ID" value="NZ_FOOT01000003.1"/>
</dbReference>
<dbReference type="STRING" id="1436961.SAMN05421739_103385"/>
<keyword evidence="1" id="KW-1133">Transmembrane helix</keyword>
<keyword evidence="1" id="KW-0472">Membrane</keyword>
<evidence type="ECO:0000259" key="2">
    <source>
        <dbReference type="Pfam" id="PF07584"/>
    </source>
</evidence>
<name>A0A1I2U9X9_9BACT</name>
<dbReference type="PANTHER" id="PTHR37464">
    <property type="entry name" value="BLL2463 PROTEIN"/>
    <property type="match status" value="1"/>
</dbReference>
<dbReference type="PANTHER" id="PTHR37464:SF1">
    <property type="entry name" value="BLL2463 PROTEIN"/>
    <property type="match status" value="1"/>
</dbReference>
<protein>
    <submittedName>
        <fullName evidence="3">N-terminal double-transmembrane domain-containing protein</fullName>
    </submittedName>
</protein>
<proteinExistence type="predicted"/>
<dbReference type="InterPro" id="IPR011933">
    <property type="entry name" value="Double_TM_dom"/>
</dbReference>
<feature type="domain" description="Aerotolerance regulator N-terminal" evidence="2">
    <location>
        <begin position="1"/>
        <end position="76"/>
    </location>
</feature>
<sequence length="497" mass="55239">MSFLAPFWLCAASAILLPIAIHLWNKRQGKTVKVGSLRWLEASASNRWSSIKLSNFWLLVLRCLILILLAVALAQPVWEHQAPKQQGVKAIVVGEELLYNSALEPIKPTIDSLLQRGYTLHKYTPDLEQVPQEAWQQISSLAQDSLVSSKYNYWSLLPALAAKYKNPQDSVLLFTSDQQQYFAGTRPEAMPRHIRWIPVATDKSITWLQAAIQTSPDSLLLILGHSSREGTTYSKYKAAASVQSINLPGNQQLHLQRQQDSLQATFSGHSSKVRIQTNSLQVAILSEEAQQAEVRYLQAAIQTISSYTGLPIQIKADTTGADWVFWLRNEPLPGSINHQIKQGLQVWVQPGQVPQAVKTSFTGISGTSIKIHQLSQQPPQQQNQVWTAASGEAILYAEAIGLGKVYIFRSGFSPAWSELGQSAQLPELLLPILLPQPQATHDYRALDEQQLLPEAQVQAAPASAAKTAQTPLLKWFVLAAFALFLIERTIARRRSNL</sequence>